<dbReference type="Pfam" id="PF00462">
    <property type="entry name" value="Glutaredoxin"/>
    <property type="match status" value="1"/>
</dbReference>
<dbReference type="NCBIfam" id="TIGR02196">
    <property type="entry name" value="GlrX_YruB"/>
    <property type="match status" value="1"/>
</dbReference>
<dbReference type="GO" id="GO:0045454">
    <property type="term" value="P:cell redox homeostasis"/>
    <property type="evidence" value="ECO:0007669"/>
    <property type="project" value="TreeGrafter"/>
</dbReference>
<dbReference type="InterPro" id="IPR036249">
    <property type="entry name" value="Thioredoxin-like_sf"/>
</dbReference>
<dbReference type="SUPFAM" id="SSF52833">
    <property type="entry name" value="Thioredoxin-like"/>
    <property type="match status" value="1"/>
</dbReference>
<evidence type="ECO:0000313" key="2">
    <source>
        <dbReference type="EMBL" id="OGZ43389.1"/>
    </source>
</evidence>
<organism evidence="2 3">
    <name type="scientific">Candidatus Ryanbacteria bacterium RIFCSPHIGHO2_01_45_13</name>
    <dbReference type="NCBI Taxonomy" id="1802112"/>
    <lineage>
        <taxon>Bacteria</taxon>
        <taxon>Candidatus Ryaniibacteriota</taxon>
    </lineage>
</organism>
<dbReference type="InterPro" id="IPR051548">
    <property type="entry name" value="Grx-like_ET"/>
</dbReference>
<accession>A0A1G2FZ95</accession>
<dbReference type="Proteomes" id="UP000176700">
    <property type="component" value="Unassembled WGS sequence"/>
</dbReference>
<name>A0A1G2FZ95_9BACT</name>
<sequence length="79" mass="8990">MKQVTIYTTPTCVYCKMTKDFFQKNNVQYTEHNVAADAAKRDEMIDKSSQMGVPVIDIDGEIIIGFDQKKLSQLLDIKS</sequence>
<dbReference type="PANTHER" id="PTHR34386">
    <property type="entry name" value="GLUTAREDOXIN"/>
    <property type="match status" value="1"/>
</dbReference>
<protein>
    <submittedName>
        <fullName evidence="2">NrdH-redoxin</fullName>
    </submittedName>
</protein>
<evidence type="ECO:0000313" key="3">
    <source>
        <dbReference type="Proteomes" id="UP000176700"/>
    </source>
</evidence>
<dbReference type="PROSITE" id="PS51354">
    <property type="entry name" value="GLUTAREDOXIN_2"/>
    <property type="match status" value="1"/>
</dbReference>
<dbReference type="GO" id="GO:0009055">
    <property type="term" value="F:electron transfer activity"/>
    <property type="evidence" value="ECO:0007669"/>
    <property type="project" value="TreeGrafter"/>
</dbReference>
<gene>
    <name evidence="2" type="ORF">A2W41_03945</name>
</gene>
<dbReference type="CDD" id="cd02976">
    <property type="entry name" value="NrdH"/>
    <property type="match status" value="1"/>
</dbReference>
<dbReference type="AlphaFoldDB" id="A0A1G2FZ95"/>
<evidence type="ECO:0000259" key="1">
    <source>
        <dbReference type="Pfam" id="PF00462"/>
    </source>
</evidence>
<dbReference type="PANTHER" id="PTHR34386:SF1">
    <property type="entry name" value="GLUTAREDOXIN-LIKE PROTEIN NRDH"/>
    <property type="match status" value="1"/>
</dbReference>
<feature type="domain" description="Glutaredoxin" evidence="1">
    <location>
        <begin position="4"/>
        <end position="63"/>
    </location>
</feature>
<proteinExistence type="predicted"/>
<comment type="caution">
    <text evidence="2">The sequence shown here is derived from an EMBL/GenBank/DDBJ whole genome shotgun (WGS) entry which is preliminary data.</text>
</comment>
<dbReference type="InterPro" id="IPR002109">
    <property type="entry name" value="Glutaredoxin"/>
</dbReference>
<dbReference type="EMBL" id="MHNI01000007">
    <property type="protein sequence ID" value="OGZ43389.1"/>
    <property type="molecule type" value="Genomic_DNA"/>
</dbReference>
<dbReference type="Gene3D" id="3.40.30.10">
    <property type="entry name" value="Glutaredoxin"/>
    <property type="match status" value="1"/>
</dbReference>
<reference evidence="2 3" key="1">
    <citation type="journal article" date="2016" name="Nat. Commun.">
        <title>Thousands of microbial genomes shed light on interconnected biogeochemical processes in an aquifer system.</title>
        <authorList>
            <person name="Anantharaman K."/>
            <person name="Brown C.T."/>
            <person name="Hug L.A."/>
            <person name="Sharon I."/>
            <person name="Castelle C.J."/>
            <person name="Probst A.J."/>
            <person name="Thomas B.C."/>
            <person name="Singh A."/>
            <person name="Wilkins M.J."/>
            <person name="Karaoz U."/>
            <person name="Brodie E.L."/>
            <person name="Williams K.H."/>
            <person name="Hubbard S.S."/>
            <person name="Banfield J.F."/>
        </authorList>
    </citation>
    <scope>NUCLEOTIDE SEQUENCE [LARGE SCALE GENOMIC DNA]</scope>
</reference>
<dbReference type="InterPro" id="IPR011911">
    <property type="entry name" value="GlrX_YruB"/>
</dbReference>